<accession>A0AAV0XKE0</accession>
<evidence type="ECO:0000256" key="3">
    <source>
        <dbReference type="SAM" id="SignalP"/>
    </source>
</evidence>
<feature type="chain" id="PRO_5043628541" evidence="3">
    <location>
        <begin position="37"/>
        <end position="271"/>
    </location>
</feature>
<feature type="transmembrane region" description="Helical" evidence="2">
    <location>
        <begin position="166"/>
        <end position="184"/>
    </location>
</feature>
<name>A0AAV0XKE0_9HEMI</name>
<dbReference type="Proteomes" id="UP001160148">
    <property type="component" value="Unassembled WGS sequence"/>
</dbReference>
<organism evidence="4 5">
    <name type="scientific">Macrosiphum euphorbiae</name>
    <name type="common">potato aphid</name>
    <dbReference type="NCBI Taxonomy" id="13131"/>
    <lineage>
        <taxon>Eukaryota</taxon>
        <taxon>Metazoa</taxon>
        <taxon>Ecdysozoa</taxon>
        <taxon>Arthropoda</taxon>
        <taxon>Hexapoda</taxon>
        <taxon>Insecta</taxon>
        <taxon>Pterygota</taxon>
        <taxon>Neoptera</taxon>
        <taxon>Paraneoptera</taxon>
        <taxon>Hemiptera</taxon>
        <taxon>Sternorrhyncha</taxon>
        <taxon>Aphidomorpha</taxon>
        <taxon>Aphidoidea</taxon>
        <taxon>Aphididae</taxon>
        <taxon>Macrosiphini</taxon>
        <taxon>Macrosiphum</taxon>
    </lineage>
</organism>
<protein>
    <submittedName>
        <fullName evidence="4">Uncharacterized protein</fullName>
    </submittedName>
</protein>
<dbReference type="PANTHER" id="PTHR21879">
    <property type="entry name" value="FI03362P-RELATED-RELATED"/>
    <property type="match status" value="1"/>
</dbReference>
<feature type="compositionally biased region" description="Pro residues" evidence="1">
    <location>
        <begin position="98"/>
        <end position="108"/>
    </location>
</feature>
<feature type="signal peptide" evidence="3">
    <location>
        <begin position="1"/>
        <end position="36"/>
    </location>
</feature>
<dbReference type="EMBL" id="CARXXK010000005">
    <property type="protein sequence ID" value="CAI6367866.1"/>
    <property type="molecule type" value="Genomic_DNA"/>
</dbReference>
<dbReference type="InterPro" id="IPR012464">
    <property type="entry name" value="DUF1676"/>
</dbReference>
<dbReference type="GO" id="GO:0016020">
    <property type="term" value="C:membrane"/>
    <property type="evidence" value="ECO:0007669"/>
    <property type="project" value="TreeGrafter"/>
</dbReference>
<evidence type="ECO:0000256" key="1">
    <source>
        <dbReference type="SAM" id="MobiDB-lite"/>
    </source>
</evidence>
<keyword evidence="3" id="KW-0732">Signal</keyword>
<proteinExistence type="predicted"/>
<feature type="region of interest" description="Disordered" evidence="1">
    <location>
        <begin position="92"/>
        <end position="116"/>
    </location>
</feature>
<evidence type="ECO:0000313" key="5">
    <source>
        <dbReference type="Proteomes" id="UP001160148"/>
    </source>
</evidence>
<comment type="caution">
    <text evidence="4">The sequence shown here is derived from an EMBL/GenBank/DDBJ whole genome shotgun (WGS) entry which is preliminary data.</text>
</comment>
<reference evidence="4 5" key="1">
    <citation type="submission" date="2023-01" db="EMBL/GenBank/DDBJ databases">
        <authorList>
            <person name="Whitehead M."/>
        </authorList>
    </citation>
    <scope>NUCLEOTIDE SEQUENCE [LARGE SCALE GENOMIC DNA]</scope>
</reference>
<feature type="region of interest" description="Disordered" evidence="1">
    <location>
        <begin position="233"/>
        <end position="271"/>
    </location>
</feature>
<dbReference type="AlphaFoldDB" id="A0AAV0XKE0"/>
<feature type="compositionally biased region" description="Pro residues" evidence="1">
    <location>
        <begin position="253"/>
        <end position="265"/>
    </location>
</feature>
<keyword evidence="5" id="KW-1185">Reference proteome</keyword>
<gene>
    <name evidence="4" type="ORF">MEUPH1_LOCUS22288</name>
</gene>
<keyword evidence="2" id="KW-0472">Membrane</keyword>
<sequence length="271" mass="27072">MSSSSLMFAADRSGCLCVVIASLLLLHTTCLQVAGAAVVPLAVVKAASQCSAAPDTVDCLMHAAAAGVDALARSADPVDLVPGCVTLVKNAAGESDPAPQPSPSPPTPQAATDIDATSAPVGGESALVDSLTAFVKSRAISVRAPAHLLESLKSTLIEARGKKDKYAGPLLMGAMMVAGTLLPIKLGALAMMSGKALMTSMLALMLSAILALKKLASGGGSHSGTTYEVINVPSQGGHGPHGRSLRAHAMAYGPPPPAETPPTPTPSAEGL</sequence>
<dbReference type="Pfam" id="PF07898">
    <property type="entry name" value="DUF1676"/>
    <property type="match status" value="1"/>
</dbReference>
<keyword evidence="2" id="KW-1133">Transmembrane helix</keyword>
<evidence type="ECO:0000313" key="4">
    <source>
        <dbReference type="EMBL" id="CAI6367866.1"/>
    </source>
</evidence>
<evidence type="ECO:0000256" key="2">
    <source>
        <dbReference type="SAM" id="Phobius"/>
    </source>
</evidence>
<keyword evidence="2" id="KW-0812">Transmembrane</keyword>